<reference evidence="1" key="1">
    <citation type="submission" date="2021-06" db="EMBL/GenBank/DDBJ databases">
        <authorList>
            <person name="Kallberg Y."/>
            <person name="Tangrot J."/>
            <person name="Rosling A."/>
        </authorList>
    </citation>
    <scope>NUCLEOTIDE SEQUENCE</scope>
    <source>
        <strain evidence="1">MA461A</strain>
    </source>
</reference>
<dbReference type="Proteomes" id="UP000789920">
    <property type="component" value="Unassembled WGS sequence"/>
</dbReference>
<feature type="non-terminal residue" evidence="1">
    <location>
        <position position="128"/>
    </location>
</feature>
<accession>A0ACA9P8J4</accession>
<sequence length="128" mass="14479">SSDSNNENFDDPANSPDNDNPNDPNEEYKPIARPSNFLNKAYYTRSHTKKVPSLSTALVQPTIFETFNKIIKKTNKEKQKKVGKEGAEVDKEKQKKVGKEEAKVDKEKQKEVGEEEAAIDKGKQKEIV</sequence>
<evidence type="ECO:0000313" key="1">
    <source>
        <dbReference type="EMBL" id="CAG8693942.1"/>
    </source>
</evidence>
<keyword evidence="2" id="KW-1185">Reference proteome</keyword>
<evidence type="ECO:0000313" key="2">
    <source>
        <dbReference type="Proteomes" id="UP000789920"/>
    </source>
</evidence>
<protein>
    <submittedName>
        <fullName evidence="1">20072_t:CDS:1</fullName>
    </submittedName>
</protein>
<feature type="non-terminal residue" evidence="1">
    <location>
        <position position="1"/>
    </location>
</feature>
<proteinExistence type="predicted"/>
<organism evidence="1 2">
    <name type="scientific">Racocetra persica</name>
    <dbReference type="NCBI Taxonomy" id="160502"/>
    <lineage>
        <taxon>Eukaryota</taxon>
        <taxon>Fungi</taxon>
        <taxon>Fungi incertae sedis</taxon>
        <taxon>Mucoromycota</taxon>
        <taxon>Glomeromycotina</taxon>
        <taxon>Glomeromycetes</taxon>
        <taxon>Diversisporales</taxon>
        <taxon>Gigasporaceae</taxon>
        <taxon>Racocetra</taxon>
    </lineage>
</organism>
<comment type="caution">
    <text evidence="1">The sequence shown here is derived from an EMBL/GenBank/DDBJ whole genome shotgun (WGS) entry which is preliminary data.</text>
</comment>
<dbReference type="EMBL" id="CAJVQC010018500">
    <property type="protein sequence ID" value="CAG8693942.1"/>
    <property type="molecule type" value="Genomic_DNA"/>
</dbReference>
<name>A0ACA9P8J4_9GLOM</name>
<gene>
    <name evidence="1" type="ORF">RPERSI_LOCUS9688</name>
</gene>